<dbReference type="AlphaFoldDB" id="A0A0B1TTX6"/>
<dbReference type="OrthoDB" id="5868423at2759"/>
<feature type="compositionally biased region" description="Polar residues" evidence="1">
    <location>
        <begin position="77"/>
        <end position="90"/>
    </location>
</feature>
<proteinExistence type="predicted"/>
<organism evidence="2 3">
    <name type="scientific">Oesophagostomum dentatum</name>
    <name type="common">Nodular worm</name>
    <dbReference type="NCBI Taxonomy" id="61180"/>
    <lineage>
        <taxon>Eukaryota</taxon>
        <taxon>Metazoa</taxon>
        <taxon>Ecdysozoa</taxon>
        <taxon>Nematoda</taxon>
        <taxon>Chromadorea</taxon>
        <taxon>Rhabditida</taxon>
        <taxon>Rhabditina</taxon>
        <taxon>Rhabditomorpha</taxon>
        <taxon>Strongyloidea</taxon>
        <taxon>Strongylidae</taxon>
        <taxon>Oesophagostomum</taxon>
    </lineage>
</organism>
<accession>A0A0B1TTX6</accession>
<sequence length="264" mass="27918">MSENVTQPSAQPIWQPAFGIPPAANTGTNNIELPQMGSVPSGGDALNEQFGNPFGIVKQEPGPSPFHGGPLQHDPRFSSSNSSAHTDGNYSTQPSFPPSMMQPSGGTEKSMDQSQGNPAQQSTFDPFATQQAQPKIGGDIDSALSNLAENLTISGSNQGRPVQWTGPQQQGQPQVPVSSSMPAPTVAPQMPSYGAPPQYTTPYGQYPQTYGGQMPQWQMQHPQMFAAPQQAPAPGYMYGGTAMGYGQMPSQPHPQQGQDPFGGF</sequence>
<feature type="region of interest" description="Disordered" evidence="1">
    <location>
        <begin position="153"/>
        <end position="200"/>
    </location>
</feature>
<feature type="compositionally biased region" description="Low complexity" evidence="1">
    <location>
        <begin position="161"/>
        <end position="184"/>
    </location>
</feature>
<dbReference type="Proteomes" id="UP000053660">
    <property type="component" value="Unassembled WGS sequence"/>
</dbReference>
<keyword evidence="3" id="KW-1185">Reference proteome</keyword>
<protein>
    <submittedName>
        <fullName evidence="2">Uncharacterized protein</fullName>
    </submittedName>
</protein>
<evidence type="ECO:0000313" key="3">
    <source>
        <dbReference type="Proteomes" id="UP000053660"/>
    </source>
</evidence>
<dbReference type="EMBL" id="KN549262">
    <property type="protein sequence ID" value="KHJ98900.1"/>
    <property type="molecule type" value="Genomic_DNA"/>
</dbReference>
<feature type="compositionally biased region" description="Low complexity" evidence="1">
    <location>
        <begin position="91"/>
        <end position="104"/>
    </location>
</feature>
<feature type="region of interest" description="Disordered" evidence="1">
    <location>
        <begin position="1"/>
        <end position="123"/>
    </location>
</feature>
<name>A0A0B1TTX6_OESDE</name>
<evidence type="ECO:0000313" key="2">
    <source>
        <dbReference type="EMBL" id="KHJ98900.1"/>
    </source>
</evidence>
<evidence type="ECO:0000256" key="1">
    <source>
        <dbReference type="SAM" id="MobiDB-lite"/>
    </source>
</evidence>
<reference evidence="2 3" key="1">
    <citation type="submission" date="2014-03" db="EMBL/GenBank/DDBJ databases">
        <title>Draft genome of the hookworm Oesophagostomum dentatum.</title>
        <authorList>
            <person name="Mitreva M."/>
        </authorList>
    </citation>
    <scope>NUCLEOTIDE SEQUENCE [LARGE SCALE GENOMIC DNA]</scope>
    <source>
        <strain evidence="2 3">OD-Hann</strain>
    </source>
</reference>
<feature type="compositionally biased region" description="Polar residues" evidence="1">
    <location>
        <begin position="112"/>
        <end position="123"/>
    </location>
</feature>
<gene>
    <name evidence="2" type="ORF">OESDEN_01109</name>
</gene>
<feature type="compositionally biased region" description="Polar residues" evidence="1">
    <location>
        <begin position="1"/>
        <end position="12"/>
    </location>
</feature>